<dbReference type="PROSITE" id="PS50005">
    <property type="entry name" value="TPR"/>
    <property type="match status" value="6"/>
</dbReference>
<dbReference type="GO" id="GO:0030150">
    <property type="term" value="P:protein import into mitochondrial matrix"/>
    <property type="evidence" value="ECO:0007669"/>
    <property type="project" value="TreeGrafter"/>
</dbReference>
<sequence length="272" mass="30705">MAKALNMRGTFTFLMGNGTKAIADLNKAVELDPSYVQTYIKRGSIYMEQGDITTTIGEFETAISTDAEDPNIYYHRGQVWFIGGEYESAIKDYLKSIELEPTFVFSHIQLGVAQYKLGNVTEGLNIFKKALKEFPDSGDVNNYYAELLMDQQQFDQAYERFDKAIKLKPSNPLPYINQALLVFQCRQDPATAERLCLQSLEADPECDVAIATLGQLFLQQNKTERAIEFFDKSVALARTETELTSALGFREAANAHLVFARNYPEEAKALKR</sequence>
<evidence type="ECO:0000256" key="1">
    <source>
        <dbReference type="ARBA" id="ARBA00004572"/>
    </source>
</evidence>
<dbReference type="PANTHER" id="PTHR46208">
    <property type="entry name" value="MITOCHONDRIAL IMPORT RECEPTOR SUBUNIT TOM70"/>
    <property type="match status" value="1"/>
</dbReference>
<keyword evidence="4" id="KW-1000">Mitochondrion outer membrane</keyword>
<evidence type="ECO:0000256" key="10">
    <source>
        <dbReference type="PROSITE-ProRule" id="PRU00339"/>
    </source>
</evidence>
<evidence type="ECO:0000256" key="9">
    <source>
        <dbReference type="ARBA" id="ARBA00038030"/>
    </source>
</evidence>
<dbReference type="Pfam" id="PF13181">
    <property type="entry name" value="TPR_8"/>
    <property type="match status" value="1"/>
</dbReference>
<gene>
    <name evidence="11" type="primary">TOM70</name>
    <name evidence="11" type="ORF">BGZ65_008411</name>
</gene>
<dbReference type="OrthoDB" id="2942533at2759"/>
<keyword evidence="5 10" id="KW-0802">TPR repeat</keyword>
<keyword evidence="3" id="KW-0677">Repeat</keyword>
<proteinExistence type="inferred from homology"/>
<dbReference type="GO" id="GO:0045039">
    <property type="term" value="P:protein insertion into mitochondrial inner membrane"/>
    <property type="evidence" value="ECO:0007669"/>
    <property type="project" value="TreeGrafter"/>
</dbReference>
<evidence type="ECO:0000256" key="6">
    <source>
        <dbReference type="ARBA" id="ARBA00022989"/>
    </source>
</evidence>
<comment type="subcellular location">
    <subcellularLocation>
        <location evidence="1">Mitochondrion outer membrane</location>
        <topology evidence="1">Single-pass membrane protein</topology>
    </subcellularLocation>
</comment>
<dbReference type="EMBL" id="JAAAHW010010608">
    <property type="protein sequence ID" value="KAF9924322.1"/>
    <property type="molecule type" value="Genomic_DNA"/>
</dbReference>
<keyword evidence="6" id="KW-1133">Transmembrane helix</keyword>
<name>A0A9P6LRR7_9FUNG</name>
<organism evidence="11 12">
    <name type="scientific">Modicella reniformis</name>
    <dbReference type="NCBI Taxonomy" id="1440133"/>
    <lineage>
        <taxon>Eukaryota</taxon>
        <taxon>Fungi</taxon>
        <taxon>Fungi incertae sedis</taxon>
        <taxon>Mucoromycota</taxon>
        <taxon>Mortierellomycotina</taxon>
        <taxon>Mortierellomycetes</taxon>
        <taxon>Mortierellales</taxon>
        <taxon>Mortierellaceae</taxon>
        <taxon>Modicella</taxon>
    </lineage>
</organism>
<feature type="repeat" description="TPR" evidence="10">
    <location>
        <begin position="138"/>
        <end position="171"/>
    </location>
</feature>
<dbReference type="Pfam" id="PF00515">
    <property type="entry name" value="TPR_1"/>
    <property type="match status" value="1"/>
</dbReference>
<reference evidence="11" key="1">
    <citation type="journal article" date="2020" name="Fungal Divers.">
        <title>Resolving the Mortierellaceae phylogeny through synthesis of multi-gene phylogenetics and phylogenomics.</title>
        <authorList>
            <person name="Vandepol N."/>
            <person name="Liber J."/>
            <person name="Desiro A."/>
            <person name="Na H."/>
            <person name="Kennedy M."/>
            <person name="Barry K."/>
            <person name="Grigoriev I.V."/>
            <person name="Miller A.N."/>
            <person name="O'Donnell K."/>
            <person name="Stajich J.E."/>
            <person name="Bonito G."/>
        </authorList>
    </citation>
    <scope>NUCLEOTIDE SEQUENCE</scope>
    <source>
        <strain evidence="11">MES-2147</strain>
    </source>
</reference>
<dbReference type="AlphaFoldDB" id="A0A9P6LRR7"/>
<dbReference type="Pfam" id="PF14559">
    <property type="entry name" value="TPR_19"/>
    <property type="match status" value="1"/>
</dbReference>
<keyword evidence="2" id="KW-0812">Transmembrane</keyword>
<dbReference type="InterPro" id="IPR011990">
    <property type="entry name" value="TPR-like_helical_dom_sf"/>
</dbReference>
<evidence type="ECO:0000256" key="8">
    <source>
        <dbReference type="ARBA" id="ARBA00023136"/>
    </source>
</evidence>
<evidence type="ECO:0000256" key="2">
    <source>
        <dbReference type="ARBA" id="ARBA00022692"/>
    </source>
</evidence>
<evidence type="ECO:0000313" key="12">
    <source>
        <dbReference type="Proteomes" id="UP000749646"/>
    </source>
</evidence>
<dbReference type="GO" id="GO:0005741">
    <property type="term" value="C:mitochondrial outer membrane"/>
    <property type="evidence" value="ECO:0007669"/>
    <property type="project" value="UniProtKB-SubCell"/>
</dbReference>
<dbReference type="Pfam" id="PF13414">
    <property type="entry name" value="TPR_11"/>
    <property type="match status" value="1"/>
</dbReference>
<feature type="repeat" description="TPR" evidence="10">
    <location>
        <begin position="207"/>
        <end position="240"/>
    </location>
</feature>
<dbReference type="Proteomes" id="UP000749646">
    <property type="component" value="Unassembled WGS sequence"/>
</dbReference>
<evidence type="ECO:0000256" key="3">
    <source>
        <dbReference type="ARBA" id="ARBA00022737"/>
    </source>
</evidence>
<comment type="caution">
    <text evidence="11">The sequence shown here is derived from an EMBL/GenBank/DDBJ whole genome shotgun (WGS) entry which is preliminary data.</text>
</comment>
<feature type="repeat" description="TPR" evidence="10">
    <location>
        <begin position="2"/>
        <end position="35"/>
    </location>
</feature>
<dbReference type="SMART" id="SM00028">
    <property type="entry name" value="TPR"/>
    <property type="match status" value="6"/>
</dbReference>
<dbReference type="GO" id="GO:0008320">
    <property type="term" value="F:protein transmembrane transporter activity"/>
    <property type="evidence" value="ECO:0007669"/>
    <property type="project" value="TreeGrafter"/>
</dbReference>
<accession>A0A9P6LRR7</accession>
<keyword evidence="12" id="KW-1185">Reference proteome</keyword>
<evidence type="ECO:0000256" key="5">
    <source>
        <dbReference type="ARBA" id="ARBA00022803"/>
    </source>
</evidence>
<feature type="repeat" description="TPR" evidence="10">
    <location>
        <begin position="36"/>
        <end position="69"/>
    </location>
</feature>
<evidence type="ECO:0000256" key="4">
    <source>
        <dbReference type="ARBA" id="ARBA00022787"/>
    </source>
</evidence>
<dbReference type="Gene3D" id="1.25.40.10">
    <property type="entry name" value="Tetratricopeptide repeat domain"/>
    <property type="match status" value="1"/>
</dbReference>
<feature type="repeat" description="TPR" evidence="10">
    <location>
        <begin position="70"/>
        <end position="103"/>
    </location>
</feature>
<dbReference type="GO" id="GO:0030943">
    <property type="term" value="F:mitochondrion targeting sequence binding"/>
    <property type="evidence" value="ECO:0007669"/>
    <property type="project" value="TreeGrafter"/>
</dbReference>
<dbReference type="InterPro" id="IPR019734">
    <property type="entry name" value="TPR_rpt"/>
</dbReference>
<evidence type="ECO:0000256" key="7">
    <source>
        <dbReference type="ARBA" id="ARBA00023128"/>
    </source>
</evidence>
<keyword evidence="7" id="KW-0496">Mitochondrion</keyword>
<feature type="repeat" description="TPR" evidence="10">
    <location>
        <begin position="104"/>
        <end position="137"/>
    </location>
</feature>
<evidence type="ECO:0000313" key="11">
    <source>
        <dbReference type="EMBL" id="KAF9924322.1"/>
    </source>
</evidence>
<dbReference type="PANTHER" id="PTHR46208:SF1">
    <property type="entry name" value="MITOCHONDRIAL IMPORT RECEPTOR SUBUNIT TOM70"/>
    <property type="match status" value="1"/>
</dbReference>
<protein>
    <submittedName>
        <fullName evidence="11">TOM (Translocase of outer membrane) complex component</fullName>
    </submittedName>
</protein>
<dbReference type="SUPFAM" id="SSF48452">
    <property type="entry name" value="TPR-like"/>
    <property type="match status" value="1"/>
</dbReference>
<keyword evidence="8" id="KW-0472">Membrane</keyword>
<comment type="similarity">
    <text evidence="9">Belongs to the Tom70 family.</text>
</comment>